<dbReference type="Gene3D" id="1.25.40.10">
    <property type="entry name" value="Tetratricopeptide repeat domain"/>
    <property type="match status" value="2"/>
</dbReference>
<dbReference type="InterPro" id="IPR011990">
    <property type="entry name" value="TPR-like_helical_dom_sf"/>
</dbReference>
<proteinExistence type="predicted"/>
<keyword evidence="1" id="KW-0732">Signal</keyword>
<dbReference type="Proteomes" id="UP000219336">
    <property type="component" value="Unassembled WGS sequence"/>
</dbReference>
<feature type="chain" id="PRO_5012783088" description="Anaphase-promoting complex, cyclosome, subunit 3" evidence="1">
    <location>
        <begin position="25"/>
        <end position="395"/>
    </location>
</feature>
<evidence type="ECO:0000313" key="2">
    <source>
        <dbReference type="EMBL" id="SNX45222.1"/>
    </source>
</evidence>
<keyword evidence="3" id="KW-1185">Reference proteome</keyword>
<sequence length="395" mass="44834">MIKRLFITSALALCSMLVVTSVAAAPQLGMRTATQVSKAYELEQDDKLNQAITLLEGIKPSANYDKAYVARMLGIYYWQAELPEKAIKQLQIAVNTNAFEDEQDWQTERMLAELLLSKDKPEQALVHLDKLTQSAEANNISKEQITGVWLNKARAHYLLQQWKPLLAAINHYHQLDATPKLQPLTLQLTAELQLKRLKSGILTTQKLLALQPDNLMWWQQLSSLYMQTKQYKLALATLVSAERAGLELPENLQVSKAQLYSQQGVPEKAAQSYANLQVEASDINTIIKQARHWQMAREWSNAQKAWLAAARLNGKYYEEVARLELQQGDFKQALNSLNKVTGINKQEKLLLQVRAYVGLKDYAKATDVAQAAHREKPTTQTADWLQYLEQMSQSR</sequence>
<reference evidence="3" key="1">
    <citation type="submission" date="2016-06" db="EMBL/GenBank/DDBJ databases">
        <authorList>
            <person name="Rodrigo-Torres L."/>
            <person name="Arahal R.D."/>
            <person name="Lucena T."/>
        </authorList>
    </citation>
    <scope>NUCLEOTIDE SEQUENCE [LARGE SCALE GENOMIC DNA]</scope>
    <source>
        <strain evidence="3">CECT8203</strain>
    </source>
</reference>
<feature type="signal peptide" evidence="1">
    <location>
        <begin position="1"/>
        <end position="24"/>
    </location>
</feature>
<name>A0A240E9A1_9VIBR</name>
<evidence type="ECO:0000313" key="3">
    <source>
        <dbReference type="Proteomes" id="UP000219336"/>
    </source>
</evidence>
<dbReference type="SUPFAM" id="SSF48452">
    <property type="entry name" value="TPR-like"/>
    <property type="match status" value="2"/>
</dbReference>
<evidence type="ECO:0008006" key="4">
    <source>
        <dbReference type="Google" id="ProtNLM"/>
    </source>
</evidence>
<protein>
    <recommendedName>
        <fullName evidence="4">Anaphase-promoting complex, cyclosome, subunit 3</fullName>
    </recommendedName>
</protein>
<dbReference type="RefSeq" id="WP_096991969.1">
    <property type="nucleotide sequence ID" value="NZ_JBHSII010000001.1"/>
</dbReference>
<accession>A0A240E9A1</accession>
<dbReference type="EMBL" id="OANU01000002">
    <property type="protein sequence ID" value="SNX45222.1"/>
    <property type="molecule type" value="Genomic_DNA"/>
</dbReference>
<gene>
    <name evidence="2" type="ORF">VTH8203_00217</name>
</gene>
<dbReference type="AlphaFoldDB" id="A0A240E9A1"/>
<dbReference type="OrthoDB" id="5592888at2"/>
<organism evidence="2 3">
    <name type="scientific">Vibrio thalassae</name>
    <dbReference type="NCBI Taxonomy" id="1243014"/>
    <lineage>
        <taxon>Bacteria</taxon>
        <taxon>Pseudomonadati</taxon>
        <taxon>Pseudomonadota</taxon>
        <taxon>Gammaproteobacteria</taxon>
        <taxon>Vibrionales</taxon>
        <taxon>Vibrionaceae</taxon>
        <taxon>Vibrio</taxon>
    </lineage>
</organism>
<evidence type="ECO:0000256" key="1">
    <source>
        <dbReference type="SAM" id="SignalP"/>
    </source>
</evidence>